<dbReference type="InterPro" id="IPR005883">
    <property type="entry name" value="PilM"/>
</dbReference>
<accession>A0ABS2MTD7</accession>
<dbReference type="EMBL" id="JAFBDT010000026">
    <property type="protein sequence ID" value="MBM7562689.1"/>
    <property type="molecule type" value="Genomic_DNA"/>
</dbReference>
<name>A0ABS2MTD7_9FIRM</name>
<dbReference type="CDD" id="cd24049">
    <property type="entry name" value="ASKHA_NBD_PilM"/>
    <property type="match status" value="1"/>
</dbReference>
<proteinExistence type="predicted"/>
<evidence type="ECO:0000313" key="2">
    <source>
        <dbReference type="Proteomes" id="UP000767854"/>
    </source>
</evidence>
<dbReference type="InterPro" id="IPR050696">
    <property type="entry name" value="FtsA/MreB"/>
</dbReference>
<dbReference type="PANTHER" id="PTHR32432">
    <property type="entry name" value="CELL DIVISION PROTEIN FTSA-RELATED"/>
    <property type="match status" value="1"/>
</dbReference>
<dbReference type="SUPFAM" id="SSF53067">
    <property type="entry name" value="Actin-like ATPase domain"/>
    <property type="match status" value="2"/>
</dbReference>
<dbReference type="Gene3D" id="3.30.420.40">
    <property type="match status" value="2"/>
</dbReference>
<dbReference type="RefSeq" id="WP_204665116.1">
    <property type="nucleotide sequence ID" value="NZ_JAFBDT010000026.1"/>
</dbReference>
<reference evidence="1 2" key="1">
    <citation type="submission" date="2021-01" db="EMBL/GenBank/DDBJ databases">
        <title>Genomic Encyclopedia of Type Strains, Phase IV (KMG-IV): sequencing the most valuable type-strain genomes for metagenomic binning, comparative biology and taxonomic classification.</title>
        <authorList>
            <person name="Goeker M."/>
        </authorList>
    </citation>
    <scope>NUCLEOTIDE SEQUENCE [LARGE SCALE GENOMIC DNA]</scope>
    <source>
        <strain evidence="1 2">DSM 24436</strain>
    </source>
</reference>
<dbReference type="InterPro" id="IPR043129">
    <property type="entry name" value="ATPase_NBD"/>
</dbReference>
<evidence type="ECO:0000313" key="1">
    <source>
        <dbReference type="EMBL" id="MBM7562689.1"/>
    </source>
</evidence>
<protein>
    <submittedName>
        <fullName evidence="1">Type IV pilus assembly protein PilM</fullName>
    </submittedName>
</protein>
<dbReference type="Gene3D" id="3.30.1490.300">
    <property type="match status" value="1"/>
</dbReference>
<keyword evidence="2" id="KW-1185">Reference proteome</keyword>
<organism evidence="1 2">
    <name type="scientific">Fusibacter tunisiensis</name>
    <dbReference type="NCBI Taxonomy" id="1008308"/>
    <lineage>
        <taxon>Bacteria</taxon>
        <taxon>Bacillati</taxon>
        <taxon>Bacillota</taxon>
        <taxon>Clostridia</taxon>
        <taxon>Eubacteriales</taxon>
        <taxon>Eubacteriales Family XII. Incertae Sedis</taxon>
        <taxon>Fusibacter</taxon>
    </lineage>
</organism>
<comment type="caution">
    <text evidence="1">The sequence shown here is derived from an EMBL/GenBank/DDBJ whole genome shotgun (WGS) entry which is preliminary data.</text>
</comment>
<gene>
    <name evidence="1" type="ORF">JOC49_002250</name>
</gene>
<dbReference type="Pfam" id="PF11104">
    <property type="entry name" value="PilM_2"/>
    <property type="match status" value="1"/>
</dbReference>
<dbReference type="NCBIfam" id="TIGR01175">
    <property type="entry name" value="pilM"/>
    <property type="match status" value="1"/>
</dbReference>
<dbReference type="PIRSF" id="PIRSF019169">
    <property type="entry name" value="PilM"/>
    <property type="match status" value="1"/>
</dbReference>
<dbReference type="Proteomes" id="UP000767854">
    <property type="component" value="Unassembled WGS sequence"/>
</dbReference>
<sequence length="365" mass="41704">MAKAKGKRIKSSLLSVNLGSHSVKLVEGVHSGERLKITNMALVQIDNKVYEDGVIHDELALKHAITSAMKTHKFRNKNVVLTFESSEIIKREMLIPKVDPQDQMEMIRYEVGEYLPIDTSTYVLQYKVLEDVETESGLKTKVLLGAMPKDMVESHMKLLESCGLNPKILDMQTNAAEKLAQWISKSNRYDALKTFAYIDLGHKIINITLLENNEFKFNRLVKLGGFDYDRILMETLSLDREDAETRKMNTSVMDIVQAYESPEFQEMDVEKKEVIQETIDFLENSVEEIRKVFKYYTSRESENVIDKVLLYGGGAGLKDMTLFLKDRLELPVETFKFFDGVEITAKCDGDEYPKFVSAIGALIRI</sequence>
<dbReference type="PANTHER" id="PTHR32432:SF3">
    <property type="entry name" value="ETHANOLAMINE UTILIZATION PROTEIN EUTJ"/>
    <property type="match status" value="1"/>
</dbReference>